<evidence type="ECO:0000256" key="4">
    <source>
        <dbReference type="ARBA" id="ARBA00015544"/>
    </source>
</evidence>
<dbReference type="PIRSF" id="PIRSF028836">
    <property type="entry name" value="ISN1"/>
    <property type="match status" value="1"/>
</dbReference>
<keyword evidence="10 12" id="KW-0546">Nucleotide metabolism</keyword>
<dbReference type="EC" id="3.1.3.-" evidence="12"/>
<dbReference type="InterPro" id="IPR009453">
    <property type="entry name" value="ISN1"/>
</dbReference>
<keyword evidence="7 12" id="KW-0378">Hydrolase</keyword>
<reference key="2">
    <citation type="submission" date="2011-08" db="EMBL/GenBank/DDBJ databases">
        <title>Genome sequence of Naumovozyma castellii.</title>
        <authorList>
            <person name="Gordon J.L."/>
            <person name="Armisen D."/>
            <person name="Proux-Wera E."/>
            <person name="OhEigeartaigh S.S."/>
            <person name="Byrne K.P."/>
            <person name="Wolfe K.H."/>
        </authorList>
    </citation>
    <scope>NUCLEOTIDE SEQUENCE</scope>
    <source>
        <strain>Type strain:CBS 4309</strain>
    </source>
</reference>
<dbReference type="InParanoid" id="G0VJ74"/>
<evidence type="ECO:0000256" key="12">
    <source>
        <dbReference type="PIRNR" id="PIRNR028836"/>
    </source>
</evidence>
<comment type="cofactor">
    <cofactor evidence="1 12">
        <name>Mg(2+)</name>
        <dbReference type="ChEBI" id="CHEBI:18420"/>
    </cofactor>
</comment>
<dbReference type="STRING" id="1064592.G0VJ74"/>
<name>G0VJ74_NAUCA</name>
<accession>G0VJ74</accession>
<comment type="function">
    <text evidence="12">IMP-specific 5'-nucleotidase involved in IMP (inositol monophosphate) degradation.</text>
</comment>
<dbReference type="eggNOG" id="ENOG502QR24">
    <property type="taxonomic scope" value="Eukaryota"/>
</dbReference>
<keyword evidence="5" id="KW-0479">Metal-binding</keyword>
<evidence type="ECO:0000256" key="3">
    <source>
        <dbReference type="ARBA" id="ARBA00011881"/>
    </source>
</evidence>
<dbReference type="InterPro" id="IPR036412">
    <property type="entry name" value="HAD-like_sf"/>
</dbReference>
<dbReference type="GO" id="GO:0071592">
    <property type="term" value="P:nicotinic acid riboside biosynthetic process"/>
    <property type="evidence" value="ECO:0007669"/>
    <property type="project" value="EnsemblFungi"/>
</dbReference>
<dbReference type="GO" id="GO:0006190">
    <property type="term" value="P:inosine salvage"/>
    <property type="evidence" value="ECO:0007669"/>
    <property type="project" value="EnsemblFungi"/>
</dbReference>
<keyword evidence="14" id="KW-1185">Reference proteome</keyword>
<keyword evidence="6" id="KW-0547">Nucleotide-binding</keyword>
<protein>
    <recommendedName>
        <fullName evidence="4 12">IMP-specific 5'-nucleotidase 1</fullName>
        <ecNumber evidence="12">3.1.3.-</ecNumber>
    </recommendedName>
</protein>
<dbReference type="RefSeq" id="XP_003677900.1">
    <property type="nucleotide sequence ID" value="XM_003677852.1"/>
</dbReference>
<dbReference type="OrthoDB" id="185373at2759"/>
<reference evidence="13 14" key="1">
    <citation type="journal article" date="2011" name="Proc. Natl. Acad. Sci. U.S.A.">
        <title>Evolutionary erosion of yeast sex chromosomes by mating-type switching accidents.</title>
        <authorList>
            <person name="Gordon J.L."/>
            <person name="Armisen D."/>
            <person name="Proux-Wera E."/>
            <person name="Oheigeartaigh S.S."/>
            <person name="Byrne K.P."/>
            <person name="Wolfe K.H."/>
        </authorList>
    </citation>
    <scope>NUCLEOTIDE SEQUENCE [LARGE SCALE GENOMIC DNA]</scope>
    <source>
        <strain evidence="14">ATCC 76901 / BCRC 22586 / CBS 4309 / NBRC 1992 / NRRL Y-12630</strain>
    </source>
</reference>
<dbReference type="GO" id="GO:0009117">
    <property type="term" value="P:nucleotide metabolic process"/>
    <property type="evidence" value="ECO:0007669"/>
    <property type="project" value="UniProtKB-KW"/>
</dbReference>
<dbReference type="FunCoup" id="G0VJ74">
    <property type="interactions" value="111"/>
</dbReference>
<evidence type="ECO:0000313" key="13">
    <source>
        <dbReference type="EMBL" id="CCC71553.1"/>
    </source>
</evidence>
<dbReference type="GO" id="GO:0071590">
    <property type="term" value="P:nicotinamide riboside biosynthetic process"/>
    <property type="evidence" value="ECO:0007669"/>
    <property type="project" value="EnsemblFungi"/>
</dbReference>
<dbReference type="GO" id="GO:0005524">
    <property type="term" value="F:ATP binding"/>
    <property type="evidence" value="ECO:0007669"/>
    <property type="project" value="UniProtKB-KW"/>
</dbReference>
<dbReference type="EMBL" id="HE576759">
    <property type="protein sequence ID" value="CCC71553.1"/>
    <property type="molecule type" value="Genomic_DNA"/>
</dbReference>
<comment type="catalytic activity">
    <reaction evidence="11">
        <text>IMP + H2O = inosine + phosphate</text>
        <dbReference type="Rhea" id="RHEA:27718"/>
        <dbReference type="ChEBI" id="CHEBI:15377"/>
        <dbReference type="ChEBI" id="CHEBI:17596"/>
        <dbReference type="ChEBI" id="CHEBI:43474"/>
        <dbReference type="ChEBI" id="CHEBI:58053"/>
        <dbReference type="EC" id="3.1.3.99"/>
    </reaction>
</comment>
<dbReference type="GeneID" id="96905230"/>
<organism evidence="13 14">
    <name type="scientific">Naumovozyma castellii</name>
    <name type="common">Yeast</name>
    <name type="synonym">Saccharomyces castellii</name>
    <dbReference type="NCBI Taxonomy" id="27288"/>
    <lineage>
        <taxon>Eukaryota</taxon>
        <taxon>Fungi</taxon>
        <taxon>Dikarya</taxon>
        <taxon>Ascomycota</taxon>
        <taxon>Saccharomycotina</taxon>
        <taxon>Saccharomycetes</taxon>
        <taxon>Saccharomycetales</taxon>
        <taxon>Saccharomycetaceae</taxon>
        <taxon>Naumovozyma</taxon>
    </lineage>
</organism>
<evidence type="ECO:0000256" key="9">
    <source>
        <dbReference type="ARBA" id="ARBA00022842"/>
    </source>
</evidence>
<evidence type="ECO:0000256" key="6">
    <source>
        <dbReference type="ARBA" id="ARBA00022741"/>
    </source>
</evidence>
<dbReference type="HOGENOM" id="CLU_031816_1_0_1"/>
<evidence type="ECO:0000256" key="1">
    <source>
        <dbReference type="ARBA" id="ARBA00001946"/>
    </source>
</evidence>
<evidence type="ECO:0000256" key="7">
    <source>
        <dbReference type="ARBA" id="ARBA00022801"/>
    </source>
</evidence>
<dbReference type="GO" id="GO:0000287">
    <property type="term" value="F:magnesium ion binding"/>
    <property type="evidence" value="ECO:0007669"/>
    <property type="project" value="InterPro"/>
</dbReference>
<dbReference type="Pfam" id="PF06437">
    <property type="entry name" value="ISN1"/>
    <property type="match status" value="1"/>
</dbReference>
<sequence>MEGNLKGEVDIHDTSCQRSKFQYNKMSSRYRVEYHLKSHRKDEFIDWIKGLLAAPFVLHAISNVDQNDDNDDLAITQRVKSQYADIFKDIEYLIANKIEFDSTLEVGEDRTSPLGQSRLNMLVPSIGTFFTELPLEKAFLWEDDKKRISARRMVAPSFNDVRNILNTAQIFHFIKQKKMPNGQKLRMVTFDGDVTLYEDGGSLYDTNPVIPCILQLLAMDIHVGIVTAAGYDEAASYERRLKGLINALEKSENLTKDQKHNLTIMGGESNYLFRYSEEGGSNDDADGTQSGFVPIEKEVWMLPHMQEWSKDDIQLTLDFAERTLNGLKKRLNIPAEVPIIRKKRAVGIVPGRRFDERLQTNVPVKLAREQLEEIVLTLQNNLEGYTPSRRIQFSCFDGGSDVWCDIGGKNLGIMTLQKYYNPENPIKPCETLHVGDQFAPMGSANDFKARLAGCTLWIASPQETVDILHRLIEG</sequence>
<dbReference type="PANTHER" id="PTHR28213:SF1">
    <property type="entry name" value="IMP-SPECIFIC 5'-NUCLEOTIDASE 1"/>
    <property type="match status" value="1"/>
</dbReference>
<keyword evidence="8" id="KW-0067">ATP-binding</keyword>
<evidence type="ECO:0000256" key="10">
    <source>
        <dbReference type="ARBA" id="ARBA00023080"/>
    </source>
</evidence>
<gene>
    <name evidence="13" type="primary">NCAS0H02430</name>
    <name evidence="13" type="ordered locus">NCAS_0H02430</name>
</gene>
<evidence type="ECO:0000256" key="5">
    <source>
        <dbReference type="ARBA" id="ARBA00022723"/>
    </source>
</evidence>
<dbReference type="OMA" id="WGVLACQ"/>
<comment type="similarity">
    <text evidence="2 12">Belongs to the ISN1 family.</text>
</comment>
<evidence type="ECO:0000256" key="11">
    <source>
        <dbReference type="ARBA" id="ARBA00047413"/>
    </source>
</evidence>
<evidence type="ECO:0000256" key="8">
    <source>
        <dbReference type="ARBA" id="ARBA00022840"/>
    </source>
</evidence>
<evidence type="ECO:0000313" key="14">
    <source>
        <dbReference type="Proteomes" id="UP000001640"/>
    </source>
</evidence>
<keyword evidence="9 12" id="KW-0460">Magnesium</keyword>
<evidence type="ECO:0000256" key="2">
    <source>
        <dbReference type="ARBA" id="ARBA00005307"/>
    </source>
</evidence>
<dbReference type="PANTHER" id="PTHR28213">
    <property type="entry name" value="IMP-SPECIFIC 5'-NUCLEOTIDASE 1"/>
    <property type="match status" value="1"/>
</dbReference>
<dbReference type="AlphaFoldDB" id="G0VJ74"/>
<dbReference type="KEGG" id="ncs:NCAS_0H02430"/>
<comment type="subunit">
    <text evidence="3 12">Homotetramer.</text>
</comment>
<dbReference type="Proteomes" id="UP000001640">
    <property type="component" value="Chromosome 8"/>
</dbReference>
<dbReference type="GO" id="GO:0008253">
    <property type="term" value="F:5'-nucleotidase activity"/>
    <property type="evidence" value="ECO:0007669"/>
    <property type="project" value="EnsemblFungi"/>
</dbReference>
<proteinExistence type="inferred from homology"/>
<dbReference type="SUPFAM" id="SSF56784">
    <property type="entry name" value="HAD-like"/>
    <property type="match status" value="1"/>
</dbReference>